<reference evidence="2 3" key="1">
    <citation type="submission" date="2024-08" db="EMBL/GenBank/DDBJ databases">
        <authorList>
            <person name="Cucini C."/>
            <person name="Frati F."/>
        </authorList>
    </citation>
    <scope>NUCLEOTIDE SEQUENCE [LARGE SCALE GENOMIC DNA]</scope>
</reference>
<name>A0ABP1RSG6_9HEXA</name>
<evidence type="ECO:0000313" key="3">
    <source>
        <dbReference type="Proteomes" id="UP001642540"/>
    </source>
</evidence>
<comment type="caution">
    <text evidence="2">The sequence shown here is derived from an EMBL/GenBank/DDBJ whole genome shotgun (WGS) entry which is preliminary data.</text>
</comment>
<evidence type="ECO:0000256" key="1">
    <source>
        <dbReference type="SAM" id="MobiDB-lite"/>
    </source>
</evidence>
<evidence type="ECO:0000313" key="2">
    <source>
        <dbReference type="EMBL" id="CAL8134376.1"/>
    </source>
</evidence>
<proteinExistence type="predicted"/>
<feature type="region of interest" description="Disordered" evidence="1">
    <location>
        <begin position="150"/>
        <end position="294"/>
    </location>
</feature>
<sequence length="381" mass="42269">MDIPSHFPQWRSLWINPHSLTTQQYPLGQLLLSLAEEVEKEARECEWDWRLQETDQQILIDVSTELSQFLVQTGNAVTEKLPTVTFLFDGHPLQHGPTGQFLLDVACSIADKAQTFCHTRQPLDYKLRIKLRQILFSAADIFETAGRTLLNPVNPHELPENSGGTASDSRPRPPPPLRKNVDMMTEDDGVADQTGTESGNARDRDSREDESSGVEAVLKQTQDTSNLEMNTQTGSENVVESDQNDTNAIIVTPAPPIVSKKTSRSRGRPRKRARTQSNSNDNEEGDPKIGTPFANEAEVTPQQLINADSFRPQAVEADSSLPQAVKTDVSPPIVSSVASTSVGIESRKNVRATARKCSESNSQNTTTTERRYSQRIRRNPV</sequence>
<feature type="compositionally biased region" description="Basic residues" evidence="1">
    <location>
        <begin position="261"/>
        <end position="274"/>
    </location>
</feature>
<gene>
    <name evidence="2" type="ORF">ODALV1_LOCUS25495</name>
</gene>
<organism evidence="2 3">
    <name type="scientific">Orchesella dallaii</name>
    <dbReference type="NCBI Taxonomy" id="48710"/>
    <lineage>
        <taxon>Eukaryota</taxon>
        <taxon>Metazoa</taxon>
        <taxon>Ecdysozoa</taxon>
        <taxon>Arthropoda</taxon>
        <taxon>Hexapoda</taxon>
        <taxon>Collembola</taxon>
        <taxon>Entomobryomorpha</taxon>
        <taxon>Entomobryoidea</taxon>
        <taxon>Orchesellidae</taxon>
        <taxon>Orchesellinae</taxon>
        <taxon>Orchesella</taxon>
    </lineage>
</organism>
<feature type="compositionally biased region" description="Polar residues" evidence="1">
    <location>
        <begin position="219"/>
        <end position="249"/>
    </location>
</feature>
<protein>
    <submittedName>
        <fullName evidence="2">Uncharacterized protein</fullName>
    </submittedName>
</protein>
<feature type="compositionally biased region" description="Basic and acidic residues" evidence="1">
    <location>
        <begin position="200"/>
        <end position="210"/>
    </location>
</feature>
<accession>A0ABP1RSG6</accession>
<feature type="region of interest" description="Disordered" evidence="1">
    <location>
        <begin position="341"/>
        <end position="381"/>
    </location>
</feature>
<dbReference type="Proteomes" id="UP001642540">
    <property type="component" value="Unassembled WGS sequence"/>
</dbReference>
<keyword evidence="3" id="KW-1185">Reference proteome</keyword>
<dbReference type="EMBL" id="CAXLJM020000104">
    <property type="protein sequence ID" value="CAL8134376.1"/>
    <property type="molecule type" value="Genomic_DNA"/>
</dbReference>